<evidence type="ECO:0000256" key="1">
    <source>
        <dbReference type="SAM" id="MobiDB-lite"/>
    </source>
</evidence>
<comment type="caution">
    <text evidence="2">The sequence shown here is derived from an EMBL/GenBank/DDBJ whole genome shotgun (WGS) entry which is preliminary data.</text>
</comment>
<evidence type="ECO:0000313" key="3">
    <source>
        <dbReference type="Proteomes" id="UP000887159"/>
    </source>
</evidence>
<protein>
    <submittedName>
        <fullName evidence="2">Uncharacterized protein</fullName>
    </submittedName>
</protein>
<feature type="region of interest" description="Disordered" evidence="1">
    <location>
        <begin position="1"/>
        <end position="23"/>
    </location>
</feature>
<keyword evidence="3" id="KW-1185">Reference proteome</keyword>
<gene>
    <name evidence="2" type="ORF">TNCV_4843571</name>
</gene>
<dbReference type="Proteomes" id="UP000887159">
    <property type="component" value="Unassembled WGS sequence"/>
</dbReference>
<evidence type="ECO:0000313" key="2">
    <source>
        <dbReference type="EMBL" id="GFY35985.1"/>
    </source>
</evidence>
<proteinExistence type="predicted"/>
<reference evidence="2" key="1">
    <citation type="submission" date="2020-08" db="EMBL/GenBank/DDBJ databases">
        <title>Multicomponent nature underlies the extraordinary mechanical properties of spider dragline silk.</title>
        <authorList>
            <person name="Kono N."/>
            <person name="Nakamura H."/>
            <person name="Mori M."/>
            <person name="Yoshida Y."/>
            <person name="Ohtoshi R."/>
            <person name="Malay A.D."/>
            <person name="Moran D.A.P."/>
            <person name="Tomita M."/>
            <person name="Numata K."/>
            <person name="Arakawa K."/>
        </authorList>
    </citation>
    <scope>NUCLEOTIDE SEQUENCE</scope>
</reference>
<sequence length="156" mass="17609">MSTSYPNELELDTTGNPNRSQWNTRYRAPRSELSLKKPISNTSLCLCGTSCIWNFCLRRIVSLGSPEPGLLEAVPPLAHYSQQSCAEHAFLPNLFAISRKENTPRNPITRPRSNSLVADNGFFVFLKTFLANTKSIRQNSETNNAHELYSTHLRQP</sequence>
<feature type="compositionally biased region" description="Polar residues" evidence="1">
    <location>
        <begin position="13"/>
        <end position="23"/>
    </location>
</feature>
<dbReference type="EMBL" id="BMAU01021435">
    <property type="protein sequence ID" value="GFY35985.1"/>
    <property type="molecule type" value="Genomic_DNA"/>
</dbReference>
<dbReference type="AlphaFoldDB" id="A0A8X7BLV6"/>
<organism evidence="2 3">
    <name type="scientific">Trichonephila clavipes</name>
    <name type="common">Golden silk orbweaver</name>
    <name type="synonym">Nephila clavipes</name>
    <dbReference type="NCBI Taxonomy" id="2585209"/>
    <lineage>
        <taxon>Eukaryota</taxon>
        <taxon>Metazoa</taxon>
        <taxon>Ecdysozoa</taxon>
        <taxon>Arthropoda</taxon>
        <taxon>Chelicerata</taxon>
        <taxon>Arachnida</taxon>
        <taxon>Araneae</taxon>
        <taxon>Araneomorphae</taxon>
        <taxon>Entelegynae</taxon>
        <taxon>Araneoidea</taxon>
        <taxon>Nephilidae</taxon>
        <taxon>Trichonephila</taxon>
    </lineage>
</organism>
<accession>A0A8X7BLV6</accession>
<name>A0A8X7BLV6_TRICX</name>